<evidence type="ECO:0000313" key="3">
    <source>
        <dbReference type="Proteomes" id="UP001172082"/>
    </source>
</evidence>
<protein>
    <submittedName>
        <fullName evidence="2">DUF4230 domain-containing protein</fullName>
    </submittedName>
</protein>
<name>A0ABT8KNQ9_9BACT</name>
<keyword evidence="1" id="KW-0812">Transmembrane</keyword>
<dbReference type="EMBL" id="JAUJEA010000004">
    <property type="protein sequence ID" value="MDN5202346.1"/>
    <property type="molecule type" value="Genomic_DNA"/>
</dbReference>
<comment type="caution">
    <text evidence="2">The sequence shown here is derived from an EMBL/GenBank/DDBJ whole genome shotgun (WGS) entry which is preliminary data.</text>
</comment>
<keyword evidence="3" id="KW-1185">Reference proteome</keyword>
<evidence type="ECO:0000313" key="2">
    <source>
        <dbReference type="EMBL" id="MDN5202346.1"/>
    </source>
</evidence>
<feature type="transmembrane region" description="Helical" evidence="1">
    <location>
        <begin position="12"/>
        <end position="29"/>
    </location>
</feature>
<dbReference type="Proteomes" id="UP001172082">
    <property type="component" value="Unassembled WGS sequence"/>
</dbReference>
<evidence type="ECO:0000256" key="1">
    <source>
        <dbReference type="SAM" id="Phobius"/>
    </source>
</evidence>
<gene>
    <name evidence="2" type="ORF">QQ008_13250</name>
</gene>
<accession>A0ABT8KNQ9</accession>
<reference evidence="2" key="1">
    <citation type="submission" date="2023-06" db="EMBL/GenBank/DDBJ databases">
        <title>Genomic of Parafulvivirga corallium.</title>
        <authorList>
            <person name="Wang G."/>
        </authorList>
    </citation>
    <scope>NUCLEOTIDE SEQUENCE</scope>
    <source>
        <strain evidence="2">BMA10</strain>
    </source>
</reference>
<proteinExistence type="predicted"/>
<organism evidence="2 3">
    <name type="scientific">Splendidivirga corallicola</name>
    <dbReference type="NCBI Taxonomy" id="3051826"/>
    <lineage>
        <taxon>Bacteria</taxon>
        <taxon>Pseudomonadati</taxon>
        <taxon>Bacteroidota</taxon>
        <taxon>Cytophagia</taxon>
        <taxon>Cytophagales</taxon>
        <taxon>Splendidivirgaceae</taxon>
        <taxon>Splendidivirga</taxon>
    </lineage>
</organism>
<keyword evidence="1" id="KW-0472">Membrane</keyword>
<keyword evidence="1" id="KW-1133">Transmembrane helix</keyword>
<sequence>MFLSKLTSSVSFLFQAIVVVAGVLVFSYFDPFNLLAPSKLTLKDTPVSVKSIKEIGQLITAEYYGEVVSSLKESIKDRQDTNLNVFKRDVFDLNEDFIGAISDLHEDLKDGEIKRRHIYKHFTEDYPDIRQNSLYDQYLNFIFRRIKGRNFKENHFNDRLSERKEENLVTDLVRDTAKIVSYRDTTNFQSLFSIFNAIQQKKDKKEFKRSQLVLLGRGWVKAGFDFGTFDENNFRYDADRQRIYFIGLKPQILSADINPWFIPEKGVEGFEFLVVRRRAQRDYKVLQEVKQACLDKLIRQAYERDIFLKATENARENLINFFSLIMDDEIDNVIFYDNIFDYTLDIIGEDSVINGEELIMIDRVMSLDKDPNDHIEDLAPKKILFMDSIRQYPVQMLDTVLFDINPFLSMAYRIGQDETFGDNDVVILNQYKLKYLCSGKFDTVWYGEEVDSDSIKDLKQSDFEQSFRLFESKIDEVLSDTTSILKSDSANFYNHLEPHSILDSADCNRLKEELENALVQ</sequence>
<dbReference type="RefSeq" id="WP_346752371.1">
    <property type="nucleotide sequence ID" value="NZ_JAUJEA010000004.1"/>
</dbReference>